<dbReference type="PANTHER" id="PTHR35971">
    <property type="entry name" value="SI:DKEY-31G6.6"/>
    <property type="match status" value="1"/>
</dbReference>
<evidence type="ECO:0000256" key="1">
    <source>
        <dbReference type="ARBA" id="ARBA00004496"/>
    </source>
</evidence>
<dbReference type="InterPro" id="IPR052385">
    <property type="entry name" value="Obscurin/Obscurin-like_Reg"/>
</dbReference>
<feature type="domain" description="Ig-like" evidence="7">
    <location>
        <begin position="314"/>
        <end position="404"/>
    </location>
</feature>
<organism evidence="9 10">
    <name type="scientific">Catharus ustulatus</name>
    <name type="common">Russet-backed thrush</name>
    <name type="synonym">Hylocichla ustulatus</name>
    <dbReference type="NCBI Taxonomy" id="91951"/>
    <lineage>
        <taxon>Eukaryota</taxon>
        <taxon>Metazoa</taxon>
        <taxon>Chordata</taxon>
        <taxon>Craniata</taxon>
        <taxon>Vertebrata</taxon>
        <taxon>Euteleostomi</taxon>
        <taxon>Archelosauria</taxon>
        <taxon>Archosauria</taxon>
        <taxon>Dinosauria</taxon>
        <taxon>Saurischia</taxon>
        <taxon>Theropoda</taxon>
        <taxon>Coelurosauria</taxon>
        <taxon>Aves</taxon>
        <taxon>Neognathae</taxon>
        <taxon>Neoaves</taxon>
        <taxon>Telluraves</taxon>
        <taxon>Australaves</taxon>
        <taxon>Passeriformes</taxon>
        <taxon>Turdidae</taxon>
        <taxon>Catharus</taxon>
    </lineage>
</organism>
<dbReference type="SMART" id="SM00409">
    <property type="entry name" value="IG"/>
    <property type="match status" value="4"/>
</dbReference>
<dbReference type="InterPro" id="IPR013098">
    <property type="entry name" value="Ig_I-set"/>
</dbReference>
<keyword evidence="2" id="KW-0963">Cytoplasm</keyword>
<keyword evidence="4" id="KW-0677">Repeat</keyword>
<dbReference type="SUPFAM" id="SSF49265">
    <property type="entry name" value="Fibronectin type III"/>
    <property type="match status" value="1"/>
</dbReference>
<evidence type="ECO:0000256" key="6">
    <source>
        <dbReference type="ARBA" id="ARBA00023319"/>
    </source>
</evidence>
<keyword evidence="3" id="KW-0597">Phosphoprotein</keyword>
<dbReference type="InterPro" id="IPR007110">
    <property type="entry name" value="Ig-like_dom"/>
</dbReference>
<dbReference type="GO" id="GO:0005737">
    <property type="term" value="C:cytoplasm"/>
    <property type="evidence" value="ECO:0007669"/>
    <property type="project" value="UniProtKB-SubCell"/>
</dbReference>
<dbReference type="PANTHER" id="PTHR35971:SF5">
    <property type="entry name" value="OBSCURIN LIKE CYTOSKELETAL ADAPTOR 1"/>
    <property type="match status" value="1"/>
</dbReference>
<dbReference type="PROSITE" id="PS50835">
    <property type="entry name" value="IG_LIKE"/>
    <property type="match status" value="2"/>
</dbReference>
<proteinExistence type="predicted"/>
<keyword evidence="5" id="KW-1015">Disulfide bond</keyword>
<dbReference type="SUPFAM" id="SSF48726">
    <property type="entry name" value="Immunoglobulin"/>
    <property type="match status" value="4"/>
</dbReference>
<keyword evidence="6" id="KW-0393">Immunoglobulin domain</keyword>
<evidence type="ECO:0000256" key="3">
    <source>
        <dbReference type="ARBA" id="ARBA00022553"/>
    </source>
</evidence>
<evidence type="ECO:0000256" key="4">
    <source>
        <dbReference type="ARBA" id="ARBA00022737"/>
    </source>
</evidence>
<dbReference type="Ensembl" id="ENSCUST00005001292.1">
    <property type="protein sequence ID" value="ENSCUSP00005001218.1"/>
    <property type="gene ID" value="ENSCUSG00005000746.1"/>
</dbReference>
<name>A0A8C3TJK9_CATUS</name>
<evidence type="ECO:0000313" key="9">
    <source>
        <dbReference type="Ensembl" id="ENSCUSP00005001218.1"/>
    </source>
</evidence>
<dbReference type="InterPro" id="IPR003599">
    <property type="entry name" value="Ig_sub"/>
</dbReference>
<evidence type="ECO:0000313" key="10">
    <source>
        <dbReference type="Proteomes" id="UP000694563"/>
    </source>
</evidence>
<dbReference type="InterPro" id="IPR036179">
    <property type="entry name" value="Ig-like_dom_sf"/>
</dbReference>
<evidence type="ECO:0000259" key="8">
    <source>
        <dbReference type="PROSITE" id="PS50853"/>
    </source>
</evidence>
<dbReference type="FunFam" id="2.60.40.10:FF:000211">
    <property type="entry name" value="Obscurin-like protein 1"/>
    <property type="match status" value="1"/>
</dbReference>
<comment type="subcellular location">
    <subcellularLocation>
        <location evidence="1">Cytoplasm</location>
    </subcellularLocation>
</comment>
<reference evidence="9" key="2">
    <citation type="submission" date="2025-08" db="UniProtKB">
        <authorList>
            <consortium name="Ensembl"/>
        </authorList>
    </citation>
    <scope>IDENTIFICATION</scope>
</reference>
<accession>A0A8C3TJK9</accession>
<dbReference type="FunFam" id="2.60.40.10:FF:000464">
    <property type="entry name" value="Putative obscurin-like protein 1"/>
    <property type="match status" value="1"/>
</dbReference>
<reference evidence="9" key="1">
    <citation type="submission" date="2020-10" db="EMBL/GenBank/DDBJ databases">
        <title>Catharus ustulatus (Swainson's thrush) genome, bCatUst1, primary haplotype v2.</title>
        <authorList>
            <person name="Delmore K."/>
            <person name="Vafadar M."/>
            <person name="Formenti G."/>
            <person name="Chow W."/>
            <person name="Pelan S."/>
            <person name="Howe K."/>
            <person name="Rhie A."/>
            <person name="Mountcastle J."/>
            <person name="Haase B."/>
            <person name="Fedrigo O."/>
            <person name="Jarvis E.D."/>
        </authorList>
    </citation>
    <scope>NUCLEOTIDE SEQUENCE [LARGE SCALE GENOMIC DNA]</scope>
</reference>
<dbReference type="InterPro" id="IPR013783">
    <property type="entry name" value="Ig-like_fold"/>
</dbReference>
<reference evidence="9" key="3">
    <citation type="submission" date="2025-09" db="UniProtKB">
        <authorList>
            <consortium name="Ensembl"/>
        </authorList>
    </citation>
    <scope>IDENTIFICATION</scope>
</reference>
<dbReference type="CDD" id="cd00063">
    <property type="entry name" value="FN3"/>
    <property type="match status" value="1"/>
</dbReference>
<dbReference type="AlphaFoldDB" id="A0A8C3TJK9"/>
<dbReference type="Proteomes" id="UP000694563">
    <property type="component" value="Chromosome 7"/>
</dbReference>
<sequence>MKDKGRSIAEVSVRGVIVKRLPRKLDVMEGENAVFCVETRDVIEGSCWSRDGIQLRESPRTVLKSFGRTHLLVLVHVTRQDAGIISFTVGESQTSSQLRVKCVKHDPPSAPVAAEMSVVESNTALLTWCPAPDSHLRPASHYLLERREAAGGEWVQCLATDLPSCVRVLGDSVPREADYCFRISAANKHGRSSPVEFPGSVHLGEETGKSWDVVCAGSQCYWGSVRLGLQDTWVRDGEDAQFSLELSAVVHGSWFLNGARLSEQEDAGGRCSVQRHGMEHSLLIRGARLVDSGAQVTFMSGGVRDSAILHVQAPQVHIAPVSEAERLRKVPAGMPVLLECQVSTPDAPVCWLKDGKAVPLDDIIAMQAEGCVRRLLLRSACPSDTGVYTCDAGDDAVSFVVTVTGDSNEEASHTYMARQRVELWCQLSRPAAPVRWYKDGEEVEVSESLVLEQEGSRCKLVLPCAQTQDTGEFVCDAGGDSAFYTITVAGECDAGGLVGSQGFSFAWRLMAGWCLLGESRARHPVVPAPAVERL</sequence>
<dbReference type="InterPro" id="IPR003961">
    <property type="entry name" value="FN3_dom"/>
</dbReference>
<protein>
    <submittedName>
        <fullName evidence="9">Obscurin like cytoskeletal adaptor 1</fullName>
    </submittedName>
</protein>
<keyword evidence="10" id="KW-1185">Reference proteome</keyword>
<dbReference type="SMART" id="SM00408">
    <property type="entry name" value="IGc2"/>
    <property type="match status" value="2"/>
</dbReference>
<dbReference type="Gene3D" id="2.60.40.10">
    <property type="entry name" value="Immunoglobulins"/>
    <property type="match status" value="5"/>
</dbReference>
<feature type="domain" description="Fibronectin type-III" evidence="8">
    <location>
        <begin position="107"/>
        <end position="206"/>
    </location>
</feature>
<feature type="domain" description="Ig-like" evidence="7">
    <location>
        <begin position="419"/>
        <end position="487"/>
    </location>
</feature>
<evidence type="ECO:0000256" key="2">
    <source>
        <dbReference type="ARBA" id="ARBA00022490"/>
    </source>
</evidence>
<dbReference type="Pfam" id="PF07679">
    <property type="entry name" value="I-set"/>
    <property type="match status" value="2"/>
</dbReference>
<dbReference type="InterPro" id="IPR003598">
    <property type="entry name" value="Ig_sub2"/>
</dbReference>
<dbReference type="FunFam" id="2.60.40.10:FF:000241">
    <property type="entry name" value="obscurin-like protein 1 isoform X2"/>
    <property type="match status" value="1"/>
</dbReference>
<dbReference type="InterPro" id="IPR036116">
    <property type="entry name" value="FN3_sf"/>
</dbReference>
<dbReference type="PROSITE" id="PS50853">
    <property type="entry name" value="FN3"/>
    <property type="match status" value="1"/>
</dbReference>
<evidence type="ECO:0000259" key="7">
    <source>
        <dbReference type="PROSITE" id="PS50835"/>
    </source>
</evidence>
<evidence type="ECO:0000256" key="5">
    <source>
        <dbReference type="ARBA" id="ARBA00023157"/>
    </source>
</evidence>